<evidence type="ECO:0000256" key="4">
    <source>
        <dbReference type="ARBA" id="ARBA00004613"/>
    </source>
</evidence>
<protein>
    <recommendedName>
        <fullName evidence="20">Peptidase C80 domain-containing protein</fullName>
    </recommendedName>
</protein>
<evidence type="ECO:0000256" key="11">
    <source>
        <dbReference type="ARBA" id="ARBA00022801"/>
    </source>
</evidence>
<dbReference type="Proteomes" id="UP001217089">
    <property type="component" value="Unassembled WGS sequence"/>
</dbReference>
<keyword evidence="13" id="KW-0068">Autocatalytic cleavage</keyword>
<keyword evidence="12" id="KW-0788">Thiol protease</keyword>
<evidence type="ECO:0000256" key="19">
    <source>
        <dbReference type="SAM" id="MobiDB-lite"/>
    </source>
</evidence>
<evidence type="ECO:0000256" key="8">
    <source>
        <dbReference type="ARBA" id="ARBA00022679"/>
    </source>
</evidence>
<evidence type="ECO:0000259" key="20">
    <source>
        <dbReference type="PROSITE" id="PS51771"/>
    </source>
</evidence>
<dbReference type="PROSITE" id="PS51771">
    <property type="entry name" value="CGT_MARTX_CPD"/>
    <property type="match status" value="1"/>
</dbReference>
<feature type="region of interest" description="Disordered" evidence="19">
    <location>
        <begin position="1"/>
        <end position="20"/>
    </location>
</feature>
<keyword evidence="8" id="KW-0808">Transferase</keyword>
<evidence type="ECO:0000256" key="17">
    <source>
        <dbReference type="ARBA" id="ARBA00023121"/>
    </source>
</evidence>
<evidence type="ECO:0000256" key="2">
    <source>
        <dbReference type="ARBA" id="ARBA00004340"/>
    </source>
</evidence>
<evidence type="ECO:0000256" key="18">
    <source>
        <dbReference type="ARBA" id="ARBA00023136"/>
    </source>
</evidence>
<sequence>MKQEDFQEQNVNSSAHWNNAGPGWGSLHNAVVEECNSVRSTKLKANNGRDEYHSRHELWEDFKQFQQNVRNSTNDTDDGRTFRLLFFKFLSLKTKVENGERKIEDIIKSSKDESTNYKNQAIIVLQQDRTVQTAAINLYYKHPEVSTIYLYDKKTKKYTLVAGKEQSFGKNSRIQIVGHAGDKSGEMLFSKLNGEELARAVSAIPGIKNNKRPFLREKV</sequence>
<feature type="compositionally biased region" description="Polar residues" evidence="19">
    <location>
        <begin position="8"/>
        <end position="17"/>
    </location>
</feature>
<comment type="caution">
    <text evidence="21">The sequence shown here is derived from an EMBL/GenBank/DDBJ whole genome shotgun (WGS) entry which is preliminary data.</text>
</comment>
<name>A0ABQ9FPP7_TEGGR</name>
<evidence type="ECO:0000256" key="14">
    <source>
        <dbReference type="ARBA" id="ARBA00022842"/>
    </source>
</evidence>
<evidence type="ECO:0000256" key="6">
    <source>
        <dbReference type="ARBA" id="ARBA00022656"/>
    </source>
</evidence>
<evidence type="ECO:0000256" key="1">
    <source>
        <dbReference type="ARBA" id="ARBA00001946"/>
    </source>
</evidence>
<comment type="cofactor">
    <cofactor evidence="1">
        <name>Mg(2+)</name>
        <dbReference type="ChEBI" id="CHEBI:18420"/>
    </cofactor>
</comment>
<reference evidence="21 22" key="1">
    <citation type="submission" date="2022-12" db="EMBL/GenBank/DDBJ databases">
        <title>Chromosome-level genome of Tegillarca granosa.</title>
        <authorList>
            <person name="Kim J."/>
        </authorList>
    </citation>
    <scope>NUCLEOTIDE SEQUENCE [LARGE SCALE GENOMIC DNA]</scope>
    <source>
        <strain evidence="21">Teg-2019</strain>
        <tissue evidence="21">Adductor muscle</tissue>
    </source>
</reference>
<evidence type="ECO:0000256" key="5">
    <source>
        <dbReference type="ARBA" id="ARBA00022525"/>
    </source>
</evidence>
<dbReference type="EMBL" id="JARBDR010000246">
    <property type="protein sequence ID" value="KAJ8317683.1"/>
    <property type="molecule type" value="Genomic_DNA"/>
</dbReference>
<keyword evidence="17" id="KW-0446">Lipid-binding</keyword>
<keyword evidence="11" id="KW-0378">Hydrolase</keyword>
<keyword evidence="5" id="KW-0964">Secreted</keyword>
<feature type="domain" description="Peptidase C80" evidence="20">
    <location>
        <begin position="108"/>
        <end position="219"/>
    </location>
</feature>
<proteinExistence type="predicted"/>
<organism evidence="21 22">
    <name type="scientific">Tegillarca granosa</name>
    <name type="common">Malaysian cockle</name>
    <name type="synonym">Anadara granosa</name>
    <dbReference type="NCBI Taxonomy" id="220873"/>
    <lineage>
        <taxon>Eukaryota</taxon>
        <taxon>Metazoa</taxon>
        <taxon>Spiralia</taxon>
        <taxon>Lophotrochozoa</taxon>
        <taxon>Mollusca</taxon>
        <taxon>Bivalvia</taxon>
        <taxon>Autobranchia</taxon>
        <taxon>Pteriomorphia</taxon>
        <taxon>Arcoida</taxon>
        <taxon>Arcoidea</taxon>
        <taxon>Arcidae</taxon>
        <taxon>Tegillarca</taxon>
    </lineage>
</organism>
<keyword evidence="14" id="KW-0460">Magnesium</keyword>
<comment type="subcellular location">
    <subcellularLocation>
        <location evidence="2">Host cell</location>
    </subcellularLocation>
    <subcellularLocation>
        <location evidence="3">Host membrane</location>
    </subcellularLocation>
    <subcellularLocation>
        <location evidence="4">Secreted</location>
    </subcellularLocation>
</comment>
<keyword evidence="6" id="KW-0800">Toxin</keyword>
<evidence type="ECO:0000256" key="10">
    <source>
        <dbReference type="ARBA" id="ARBA00022737"/>
    </source>
</evidence>
<evidence type="ECO:0000313" key="21">
    <source>
        <dbReference type="EMBL" id="KAJ8317683.1"/>
    </source>
</evidence>
<gene>
    <name evidence="21" type="ORF">KUTeg_005587</name>
</gene>
<keyword evidence="16" id="KW-0843">Virulence</keyword>
<evidence type="ECO:0000256" key="16">
    <source>
        <dbReference type="ARBA" id="ARBA00023026"/>
    </source>
</evidence>
<accession>A0ABQ9FPP7</accession>
<evidence type="ECO:0000256" key="13">
    <source>
        <dbReference type="ARBA" id="ARBA00022813"/>
    </source>
</evidence>
<evidence type="ECO:0000256" key="3">
    <source>
        <dbReference type="ARBA" id="ARBA00004551"/>
    </source>
</evidence>
<evidence type="ECO:0000313" key="22">
    <source>
        <dbReference type="Proteomes" id="UP001217089"/>
    </source>
</evidence>
<keyword evidence="9" id="KW-0479">Metal-binding</keyword>
<dbReference type="Pfam" id="PF11713">
    <property type="entry name" value="Peptidase_C80"/>
    <property type="match status" value="1"/>
</dbReference>
<evidence type="ECO:0000256" key="7">
    <source>
        <dbReference type="ARBA" id="ARBA00022670"/>
    </source>
</evidence>
<dbReference type="Gene3D" id="3.40.50.11050">
    <property type="match status" value="1"/>
</dbReference>
<dbReference type="InterPro" id="IPR020974">
    <property type="entry name" value="CPD_dom"/>
</dbReference>
<evidence type="ECO:0000256" key="15">
    <source>
        <dbReference type="ARBA" id="ARBA00022870"/>
    </source>
</evidence>
<dbReference type="InterPro" id="IPR038383">
    <property type="entry name" value="CPD_dom_sf"/>
</dbReference>
<keyword evidence="10" id="KW-0677">Repeat</keyword>
<keyword evidence="7" id="KW-0645">Protease</keyword>
<keyword evidence="22" id="KW-1185">Reference proteome</keyword>
<evidence type="ECO:0000256" key="9">
    <source>
        <dbReference type="ARBA" id="ARBA00022723"/>
    </source>
</evidence>
<keyword evidence="18" id="KW-0472">Membrane</keyword>
<evidence type="ECO:0000256" key="12">
    <source>
        <dbReference type="ARBA" id="ARBA00022807"/>
    </source>
</evidence>
<keyword evidence="15" id="KW-1043">Host membrane</keyword>